<keyword evidence="2" id="KW-1185">Reference proteome</keyword>
<name>A0ABN0CQD5_9BACE</name>
<protein>
    <submittedName>
        <fullName evidence="1">Uncharacterized protein</fullName>
    </submittedName>
</protein>
<evidence type="ECO:0000313" key="2">
    <source>
        <dbReference type="Proteomes" id="UP000010321"/>
    </source>
</evidence>
<organism evidence="1 2">
    <name type="scientific">Bacteroides clarus YIT 12056</name>
    <dbReference type="NCBI Taxonomy" id="762984"/>
    <lineage>
        <taxon>Bacteria</taxon>
        <taxon>Pseudomonadati</taxon>
        <taxon>Bacteroidota</taxon>
        <taxon>Bacteroidia</taxon>
        <taxon>Bacteroidales</taxon>
        <taxon>Bacteroidaceae</taxon>
        <taxon>Bacteroides</taxon>
    </lineage>
</organism>
<comment type="caution">
    <text evidence="1">The sequence shown here is derived from an EMBL/GenBank/DDBJ whole genome shotgun (WGS) entry which is preliminary data.</text>
</comment>
<proteinExistence type="predicted"/>
<accession>A0ABN0CQD5</accession>
<evidence type="ECO:0000313" key="1">
    <source>
        <dbReference type="EMBL" id="EGF53267.1"/>
    </source>
</evidence>
<dbReference type="EMBL" id="AFBM01000009">
    <property type="protein sequence ID" value="EGF53267.1"/>
    <property type="molecule type" value="Genomic_DNA"/>
</dbReference>
<sequence>MIFSKSRKTHLLTTPGEDRDKDKHFSGCPYEMGRYCLGSFLGSLPY</sequence>
<dbReference type="Proteomes" id="UP000010321">
    <property type="component" value="Unassembled WGS sequence"/>
</dbReference>
<gene>
    <name evidence="1" type="ORF">HMPREF9445_01051</name>
</gene>
<reference evidence="1 2" key="1">
    <citation type="submission" date="2011-02" db="EMBL/GenBank/DDBJ databases">
        <authorList>
            <person name="Weinstock G."/>
            <person name="Sodergren E."/>
            <person name="Clifton S."/>
            <person name="Fulton L."/>
            <person name="Fulton B."/>
            <person name="Courtney L."/>
            <person name="Fronick C."/>
            <person name="Harrison M."/>
            <person name="Strong C."/>
            <person name="Farmer C."/>
            <person name="Delahaunty K."/>
            <person name="Markovic C."/>
            <person name="Hall O."/>
            <person name="Minx P."/>
            <person name="Tomlinson C."/>
            <person name="Mitreva M."/>
            <person name="Hou S."/>
            <person name="Chen J."/>
            <person name="Wollam A."/>
            <person name="Pepin K.H."/>
            <person name="Johnson M."/>
            <person name="Bhonagiri V."/>
            <person name="Zhang X."/>
            <person name="Suruliraj S."/>
            <person name="Warren W."/>
            <person name="Chinwalla A."/>
            <person name="Mardis E.R."/>
            <person name="Wilson R.K."/>
        </authorList>
    </citation>
    <scope>NUCLEOTIDE SEQUENCE [LARGE SCALE GENOMIC DNA]</scope>
    <source>
        <strain evidence="1 2">YIT 12056</strain>
    </source>
</reference>